<keyword evidence="2" id="KW-1185">Reference proteome</keyword>
<dbReference type="AlphaFoldDB" id="A0A4D6NJE0"/>
<proteinExistence type="predicted"/>
<name>A0A4D6NJE0_VIGUN</name>
<protein>
    <submittedName>
        <fullName evidence="1">Uncharacterized protein</fullName>
    </submittedName>
</protein>
<sequence>MLSVDNIFFPNTICFEPFASSRIEHLLHQGLKNVTVSNLKNVGFDKSEKLIARQLLFFFFSQKTYFHSSSVKRQIYMIRRKPFGLKSMGASDGYLVNHNPHDYED</sequence>
<gene>
    <name evidence="1" type="ORF">DEO72_LG10g3266</name>
</gene>
<dbReference type="EMBL" id="CP039354">
    <property type="protein sequence ID" value="QCE12027.1"/>
    <property type="molecule type" value="Genomic_DNA"/>
</dbReference>
<evidence type="ECO:0000313" key="2">
    <source>
        <dbReference type="Proteomes" id="UP000501690"/>
    </source>
</evidence>
<evidence type="ECO:0000313" key="1">
    <source>
        <dbReference type="EMBL" id="QCE12027.1"/>
    </source>
</evidence>
<accession>A0A4D6NJE0</accession>
<dbReference type="Proteomes" id="UP000501690">
    <property type="component" value="Linkage Group LG10"/>
</dbReference>
<organism evidence="1 2">
    <name type="scientific">Vigna unguiculata</name>
    <name type="common">Cowpea</name>
    <dbReference type="NCBI Taxonomy" id="3917"/>
    <lineage>
        <taxon>Eukaryota</taxon>
        <taxon>Viridiplantae</taxon>
        <taxon>Streptophyta</taxon>
        <taxon>Embryophyta</taxon>
        <taxon>Tracheophyta</taxon>
        <taxon>Spermatophyta</taxon>
        <taxon>Magnoliopsida</taxon>
        <taxon>eudicotyledons</taxon>
        <taxon>Gunneridae</taxon>
        <taxon>Pentapetalae</taxon>
        <taxon>rosids</taxon>
        <taxon>fabids</taxon>
        <taxon>Fabales</taxon>
        <taxon>Fabaceae</taxon>
        <taxon>Papilionoideae</taxon>
        <taxon>50 kb inversion clade</taxon>
        <taxon>NPAAA clade</taxon>
        <taxon>indigoferoid/millettioid clade</taxon>
        <taxon>Phaseoleae</taxon>
        <taxon>Vigna</taxon>
    </lineage>
</organism>
<reference evidence="1 2" key="1">
    <citation type="submission" date="2019-04" db="EMBL/GenBank/DDBJ databases">
        <title>An improved genome assembly and genetic linkage map for asparagus bean, Vigna unguiculata ssp. sesquipedialis.</title>
        <authorList>
            <person name="Xia Q."/>
            <person name="Zhang R."/>
            <person name="Dong Y."/>
        </authorList>
    </citation>
    <scope>NUCLEOTIDE SEQUENCE [LARGE SCALE GENOMIC DNA]</scope>
    <source>
        <tissue evidence="1">Leaf</tissue>
    </source>
</reference>